<feature type="signal peptide" evidence="3">
    <location>
        <begin position="1"/>
        <end position="22"/>
    </location>
</feature>
<feature type="chain" id="PRO_5047445371" evidence="3">
    <location>
        <begin position="23"/>
        <end position="358"/>
    </location>
</feature>
<dbReference type="PANTHER" id="PTHR30469">
    <property type="entry name" value="MULTIDRUG RESISTANCE PROTEIN MDTA"/>
    <property type="match status" value="1"/>
</dbReference>
<gene>
    <name evidence="6" type="ORF">HA482_07500</name>
</gene>
<dbReference type="InterPro" id="IPR006143">
    <property type="entry name" value="RND_pump_MFP"/>
</dbReference>
<dbReference type="PROSITE" id="PS51257">
    <property type="entry name" value="PROKAR_LIPOPROTEIN"/>
    <property type="match status" value="1"/>
</dbReference>
<dbReference type="InterPro" id="IPR058624">
    <property type="entry name" value="MdtA-like_HH"/>
</dbReference>
<evidence type="ECO:0000259" key="4">
    <source>
        <dbReference type="Pfam" id="PF25876"/>
    </source>
</evidence>
<dbReference type="EMBL" id="JAATTO010000008">
    <property type="protein sequence ID" value="MBC9978064.1"/>
    <property type="molecule type" value="Genomic_DNA"/>
</dbReference>
<accession>A0ABR7U216</accession>
<feature type="coiled-coil region" evidence="2">
    <location>
        <begin position="98"/>
        <end position="156"/>
    </location>
</feature>
<keyword evidence="7" id="KW-1185">Reference proteome</keyword>
<dbReference type="Pfam" id="PF25954">
    <property type="entry name" value="Beta-barrel_RND_2"/>
    <property type="match status" value="1"/>
</dbReference>
<reference evidence="6 7" key="1">
    <citation type="journal article" date="2020" name="Arch. Microbiol.">
        <title>Bradyrhizobium campsiandrae sp. nov., a nitrogen-fixing bacterial strain isolated from a native leguminous tree from the Amazon adapted to flooded conditions.</title>
        <authorList>
            <person name="Cabral Michel D."/>
            <person name="Martins da Costa E."/>
            <person name="Azarias Guimaraes A."/>
            <person name="Soares de Carvalho T."/>
            <person name="Santos de Castro Caputo P."/>
            <person name="Willems A."/>
            <person name="de Souza Moreira F.M."/>
        </authorList>
    </citation>
    <scope>NUCLEOTIDE SEQUENCE [LARGE SCALE GENOMIC DNA]</scope>
    <source>
        <strain evidence="7">INPA 384B</strain>
    </source>
</reference>
<dbReference type="RefSeq" id="WP_188107626.1">
    <property type="nucleotide sequence ID" value="NZ_JAANIH010000085.1"/>
</dbReference>
<proteinExistence type="inferred from homology"/>
<dbReference type="Gene3D" id="2.40.50.100">
    <property type="match status" value="1"/>
</dbReference>
<dbReference type="Pfam" id="PF25876">
    <property type="entry name" value="HH_MFP_RND"/>
    <property type="match status" value="1"/>
</dbReference>
<dbReference type="InterPro" id="IPR058792">
    <property type="entry name" value="Beta-barrel_RND_2"/>
</dbReference>
<dbReference type="Gene3D" id="2.40.30.170">
    <property type="match status" value="1"/>
</dbReference>
<comment type="similarity">
    <text evidence="1">Belongs to the membrane fusion protein (MFP) (TC 8.A.1) family.</text>
</comment>
<feature type="domain" description="CusB-like beta-barrel" evidence="5">
    <location>
        <begin position="216"/>
        <end position="278"/>
    </location>
</feature>
<dbReference type="SUPFAM" id="SSF111369">
    <property type="entry name" value="HlyD-like secretion proteins"/>
    <property type="match status" value="1"/>
</dbReference>
<sequence>MKRQVMVIAGTLAAVSLLTACQQETNAPEPVRPVLSMVAEPNSGDGTIAVGVVEPRYKTNLGFRVLGRLTSRPVYVGDVIGEGQIIGTIDPTALDLAVRATRAQLAKAEAQLATAKATEGRQRTLISSDATTRQTLDNAEQARAGAEASVAQEQANLTKAIEQLGYAQIKADFGGVVTAVGAEVGQVVSPGQTVLTVARPDIREAVVDIGEDFPVPLEVGLAFTVSLQLLPAVQVEGRVREIAPQADAVTRLRRIRIALDNPPESFRLGATVTAKLGQDHGNFMRLPPSAVLAKDGADFVWVVDQATGTVSLNRIDGVAEPAGFRVISGLAAGARVVTAGVHSLKPGQHVRIAQDQEP</sequence>
<dbReference type="Gene3D" id="2.40.420.20">
    <property type="match status" value="1"/>
</dbReference>
<evidence type="ECO:0000259" key="5">
    <source>
        <dbReference type="Pfam" id="PF25954"/>
    </source>
</evidence>
<dbReference type="Gene3D" id="1.10.287.470">
    <property type="entry name" value="Helix hairpin bin"/>
    <property type="match status" value="1"/>
</dbReference>
<organism evidence="6 7">
    <name type="scientific">Bradyrhizobium campsiandrae</name>
    <dbReference type="NCBI Taxonomy" id="1729892"/>
    <lineage>
        <taxon>Bacteria</taxon>
        <taxon>Pseudomonadati</taxon>
        <taxon>Pseudomonadota</taxon>
        <taxon>Alphaproteobacteria</taxon>
        <taxon>Hyphomicrobiales</taxon>
        <taxon>Nitrobacteraceae</taxon>
        <taxon>Bradyrhizobium</taxon>
    </lineage>
</organism>
<evidence type="ECO:0000256" key="3">
    <source>
        <dbReference type="SAM" id="SignalP"/>
    </source>
</evidence>
<name>A0ABR7U216_9BRAD</name>
<protein>
    <submittedName>
        <fullName evidence="6">Efflux RND transporter periplasmic adaptor subunit</fullName>
    </submittedName>
</protein>
<evidence type="ECO:0000256" key="2">
    <source>
        <dbReference type="SAM" id="Coils"/>
    </source>
</evidence>
<keyword evidence="3" id="KW-0732">Signal</keyword>
<dbReference type="Proteomes" id="UP000639516">
    <property type="component" value="Unassembled WGS sequence"/>
</dbReference>
<evidence type="ECO:0000256" key="1">
    <source>
        <dbReference type="ARBA" id="ARBA00009477"/>
    </source>
</evidence>
<evidence type="ECO:0000313" key="6">
    <source>
        <dbReference type="EMBL" id="MBC9978064.1"/>
    </source>
</evidence>
<dbReference type="NCBIfam" id="TIGR01730">
    <property type="entry name" value="RND_mfp"/>
    <property type="match status" value="1"/>
</dbReference>
<dbReference type="PANTHER" id="PTHR30469:SF15">
    <property type="entry name" value="HLYD FAMILY OF SECRETION PROTEINS"/>
    <property type="match status" value="1"/>
</dbReference>
<keyword evidence="2" id="KW-0175">Coiled coil</keyword>
<evidence type="ECO:0000313" key="7">
    <source>
        <dbReference type="Proteomes" id="UP000639516"/>
    </source>
</evidence>
<comment type="caution">
    <text evidence="6">The sequence shown here is derived from an EMBL/GenBank/DDBJ whole genome shotgun (WGS) entry which is preliminary data.</text>
</comment>
<feature type="domain" description="Multidrug resistance protein MdtA-like alpha-helical hairpin" evidence="4">
    <location>
        <begin position="101"/>
        <end position="167"/>
    </location>
</feature>